<comment type="subcellular location">
    <subcellularLocation>
        <location evidence="1">Membrane</location>
        <topology evidence="1">Single-pass membrane protein</topology>
    </subcellularLocation>
</comment>
<dbReference type="PANTHER" id="PTHR15549">
    <property type="entry name" value="PAIRED IMMUNOGLOBULIN-LIKE TYPE 2 RECEPTOR"/>
    <property type="match status" value="1"/>
</dbReference>
<organism evidence="9">
    <name type="scientific">Salpingoeca rosetta (strain ATCC 50818 / BSB-021)</name>
    <dbReference type="NCBI Taxonomy" id="946362"/>
    <lineage>
        <taxon>Eukaryota</taxon>
        <taxon>Choanoflagellata</taxon>
        <taxon>Craspedida</taxon>
        <taxon>Salpingoecidae</taxon>
        <taxon>Salpingoeca</taxon>
    </lineage>
</organism>
<evidence type="ECO:0000256" key="3">
    <source>
        <dbReference type="ARBA" id="ARBA00022989"/>
    </source>
</evidence>
<dbReference type="InParanoid" id="F2U5N1"/>
<keyword evidence="7" id="KW-0732">Signal</keyword>
<keyword evidence="4 6" id="KW-0472">Membrane</keyword>
<evidence type="ECO:0000256" key="4">
    <source>
        <dbReference type="ARBA" id="ARBA00023136"/>
    </source>
</evidence>
<feature type="compositionally biased region" description="Low complexity" evidence="5">
    <location>
        <begin position="446"/>
        <end position="460"/>
    </location>
</feature>
<dbReference type="Proteomes" id="UP000007799">
    <property type="component" value="Unassembled WGS sequence"/>
</dbReference>
<dbReference type="AlphaFoldDB" id="F2U5N1"/>
<dbReference type="PANTHER" id="PTHR15549:SF6">
    <property type="entry name" value="MID2 DOMAIN-CONTAINING PROTEIN"/>
    <property type="match status" value="1"/>
</dbReference>
<feature type="transmembrane region" description="Helical" evidence="6">
    <location>
        <begin position="362"/>
        <end position="384"/>
    </location>
</feature>
<feature type="region of interest" description="Disordered" evidence="5">
    <location>
        <begin position="306"/>
        <end position="360"/>
    </location>
</feature>
<evidence type="ECO:0000256" key="6">
    <source>
        <dbReference type="SAM" id="Phobius"/>
    </source>
</evidence>
<accession>F2U5N1</accession>
<dbReference type="KEGG" id="sre:PTSG_03878"/>
<evidence type="ECO:0000256" key="1">
    <source>
        <dbReference type="ARBA" id="ARBA00004167"/>
    </source>
</evidence>
<feature type="compositionally biased region" description="Polar residues" evidence="5">
    <location>
        <begin position="501"/>
        <end position="526"/>
    </location>
</feature>
<dbReference type="InterPro" id="IPR051694">
    <property type="entry name" value="Immunoregulatory_rcpt-like"/>
</dbReference>
<sequence length="539" mass="55709">MLLAAVATVAALAVLQCQPTEGLSTRTAERVRPVANATTSFSSASGNAWDAGRPPCTDNFLAITADNTYVDIGDNQRASVLGLELDAGVVGGVLIGVGGALEISGPEVLEEPSPCPSLRDVSSRMMTPTSVSVSWETNSVDAFLFLTVNDNVYDITDTSAIAVADSGDEESPPRYQWISEVEYSESQSITLRAVAKDTNNTASWSTVHDPVSRAVQWVQTGANGGPLSWADAGTEHWKPRQPCDSDHTLLRSSGGSYEVTLNSAVVVNSIQFDLSTGIVLDTNGELILELAPPGSTCDDGDPFFTTTTPTTTTPTATTATTTTPASNTTAPALGPSTTGTTTTTTTKGSGADSSTSSSSSTIPIAAGAGGGGLVIIVIIVVLVVRARKRHKLRPALADGKSTANMFTNPAYDGAYAGGMEPNALYAGGGGGDGQHPAHEQNVLYESSSSGYTPASSASTPGQVPNVLYEGSGQQQAAPPLADYEAVPDDDDDDDVYASAGDINQQPLQTRASRLRSNPSYNDTVFTETPLGFGQPDAQA</sequence>
<name>F2U5N1_SALR5</name>
<keyword evidence="3 6" id="KW-1133">Transmembrane helix</keyword>
<proteinExistence type="predicted"/>
<dbReference type="GeneID" id="16076191"/>
<dbReference type="RefSeq" id="XP_004995611.1">
    <property type="nucleotide sequence ID" value="XM_004995554.1"/>
</dbReference>
<feature type="compositionally biased region" description="Acidic residues" evidence="5">
    <location>
        <begin position="485"/>
        <end position="495"/>
    </location>
</feature>
<evidence type="ECO:0000256" key="5">
    <source>
        <dbReference type="SAM" id="MobiDB-lite"/>
    </source>
</evidence>
<evidence type="ECO:0000256" key="7">
    <source>
        <dbReference type="SAM" id="SignalP"/>
    </source>
</evidence>
<evidence type="ECO:0000313" key="8">
    <source>
        <dbReference type="EMBL" id="EGD83247.1"/>
    </source>
</evidence>
<keyword evidence="2 6" id="KW-0812">Transmembrane</keyword>
<feature type="chain" id="PRO_5003290743" evidence="7">
    <location>
        <begin position="23"/>
        <end position="539"/>
    </location>
</feature>
<evidence type="ECO:0000313" key="9">
    <source>
        <dbReference type="Proteomes" id="UP000007799"/>
    </source>
</evidence>
<dbReference type="GO" id="GO:0071944">
    <property type="term" value="C:cell periphery"/>
    <property type="evidence" value="ECO:0007669"/>
    <property type="project" value="UniProtKB-ARBA"/>
</dbReference>
<evidence type="ECO:0000256" key="2">
    <source>
        <dbReference type="ARBA" id="ARBA00022692"/>
    </source>
</evidence>
<keyword evidence="9" id="KW-1185">Reference proteome</keyword>
<protein>
    <submittedName>
        <fullName evidence="8">Uncharacterized protein</fullName>
    </submittedName>
</protein>
<gene>
    <name evidence="8" type="ORF">PTSG_03878</name>
</gene>
<feature type="signal peptide" evidence="7">
    <location>
        <begin position="1"/>
        <end position="22"/>
    </location>
</feature>
<dbReference type="EMBL" id="GL832962">
    <property type="protein sequence ID" value="EGD83247.1"/>
    <property type="molecule type" value="Genomic_DNA"/>
</dbReference>
<dbReference type="GO" id="GO:0016020">
    <property type="term" value="C:membrane"/>
    <property type="evidence" value="ECO:0007669"/>
    <property type="project" value="UniProtKB-SubCell"/>
</dbReference>
<reference evidence="8" key="1">
    <citation type="submission" date="2009-08" db="EMBL/GenBank/DDBJ databases">
        <title>Annotation of Salpingoeca rosetta.</title>
        <authorList>
            <consortium name="The Broad Institute Genome Sequencing Platform"/>
            <person name="Russ C."/>
            <person name="Cuomo C."/>
            <person name="Burger G."/>
            <person name="Gray M.W."/>
            <person name="Holland P.W.H."/>
            <person name="King N."/>
            <person name="Lang F.B.F."/>
            <person name="Roger A.J."/>
            <person name="Ruiz-Trillo I."/>
            <person name="Young S.K."/>
            <person name="Zeng Q."/>
            <person name="Gargeya S."/>
            <person name="Alvarado L."/>
            <person name="Berlin A."/>
            <person name="Chapman S.B."/>
            <person name="Chen Z."/>
            <person name="Freedman E."/>
            <person name="Gellesch M."/>
            <person name="Goldberg J."/>
            <person name="Griggs A."/>
            <person name="Gujja S."/>
            <person name="Heilman E."/>
            <person name="Heiman D."/>
            <person name="Howarth C."/>
            <person name="Mehta T."/>
            <person name="Neiman D."/>
            <person name="Pearson M."/>
            <person name="Roberts A."/>
            <person name="Saif S."/>
            <person name="Shea T."/>
            <person name="Shenoy N."/>
            <person name="Sisk P."/>
            <person name="Stolte C."/>
            <person name="Sykes S."/>
            <person name="White J."/>
            <person name="Yandava C."/>
            <person name="Haas B."/>
            <person name="Nusbaum C."/>
            <person name="Birren B."/>
        </authorList>
    </citation>
    <scope>NUCLEOTIDE SEQUENCE [LARGE SCALE GENOMIC DNA]</scope>
    <source>
        <strain evidence="8">ATCC 50818</strain>
    </source>
</reference>
<feature type="region of interest" description="Disordered" evidence="5">
    <location>
        <begin position="444"/>
        <end position="539"/>
    </location>
</feature>